<dbReference type="RefSeq" id="WP_182386445.1">
    <property type="nucleotide sequence ID" value="NZ_CP059833.1"/>
</dbReference>
<dbReference type="Pfam" id="PF00929">
    <property type="entry name" value="RNase_T"/>
    <property type="match status" value="1"/>
</dbReference>
<dbReference type="SUPFAM" id="SSF53098">
    <property type="entry name" value="Ribonuclease H-like"/>
    <property type="match status" value="1"/>
</dbReference>
<protein>
    <submittedName>
        <fullName evidence="3">DNA polymerase III subunit epsilon</fullName>
    </submittedName>
</protein>
<feature type="region of interest" description="Disordered" evidence="1">
    <location>
        <begin position="310"/>
        <end position="355"/>
    </location>
</feature>
<reference evidence="3 4" key="1">
    <citation type="submission" date="2020-07" db="EMBL/GenBank/DDBJ databases">
        <title>non toxigenic Corynebacterium sp. nov from a clinical source.</title>
        <authorList>
            <person name="Bernier A.-M."/>
            <person name="Bernard K."/>
        </authorList>
    </citation>
    <scope>NUCLEOTIDE SEQUENCE [LARGE SCALE GENOMIC DNA]</scope>
    <source>
        <strain evidence="4">NML 93-0612</strain>
    </source>
</reference>
<dbReference type="InterPro" id="IPR001357">
    <property type="entry name" value="BRCT_dom"/>
</dbReference>
<keyword evidence="4" id="KW-1185">Reference proteome</keyword>
<organism evidence="3 4">
    <name type="scientific">Corynebacterium hindlerae</name>
    <dbReference type="NCBI Taxonomy" id="699041"/>
    <lineage>
        <taxon>Bacteria</taxon>
        <taxon>Bacillati</taxon>
        <taxon>Actinomycetota</taxon>
        <taxon>Actinomycetes</taxon>
        <taxon>Mycobacteriales</taxon>
        <taxon>Corynebacteriaceae</taxon>
        <taxon>Corynebacterium</taxon>
    </lineage>
</organism>
<dbReference type="GO" id="GO:0005829">
    <property type="term" value="C:cytosol"/>
    <property type="evidence" value="ECO:0007669"/>
    <property type="project" value="TreeGrafter"/>
</dbReference>
<dbReference type="InterPro" id="IPR036420">
    <property type="entry name" value="BRCT_dom_sf"/>
</dbReference>
<evidence type="ECO:0000313" key="4">
    <source>
        <dbReference type="Proteomes" id="UP000515570"/>
    </source>
</evidence>
<dbReference type="SMART" id="SM00479">
    <property type="entry name" value="EXOIII"/>
    <property type="match status" value="1"/>
</dbReference>
<dbReference type="Gene3D" id="3.30.420.10">
    <property type="entry name" value="Ribonuclease H-like superfamily/Ribonuclease H"/>
    <property type="match status" value="1"/>
</dbReference>
<feature type="compositionally biased region" description="Basic and acidic residues" evidence="1">
    <location>
        <begin position="314"/>
        <end position="331"/>
    </location>
</feature>
<name>A0A7G5FG83_9CORY</name>
<dbReference type="PROSITE" id="PS50172">
    <property type="entry name" value="BRCT"/>
    <property type="match status" value="1"/>
</dbReference>
<dbReference type="GO" id="GO:0003676">
    <property type="term" value="F:nucleic acid binding"/>
    <property type="evidence" value="ECO:0007669"/>
    <property type="project" value="InterPro"/>
</dbReference>
<gene>
    <name evidence="3" type="ORF">HW450_02425</name>
</gene>
<dbReference type="InterPro" id="IPR036397">
    <property type="entry name" value="RNaseH_sf"/>
</dbReference>
<evidence type="ECO:0000313" key="3">
    <source>
        <dbReference type="EMBL" id="QMV85624.1"/>
    </source>
</evidence>
<dbReference type="CDD" id="cd17748">
    <property type="entry name" value="BRCT_DNA_ligase_like"/>
    <property type="match status" value="1"/>
</dbReference>
<accession>A0A7G5FG83</accession>
<evidence type="ECO:0000259" key="2">
    <source>
        <dbReference type="PROSITE" id="PS50172"/>
    </source>
</evidence>
<dbReference type="Proteomes" id="UP000515570">
    <property type="component" value="Chromosome"/>
</dbReference>
<dbReference type="SUPFAM" id="SSF52113">
    <property type="entry name" value="BRCT domain"/>
    <property type="match status" value="1"/>
</dbReference>
<dbReference type="AlphaFoldDB" id="A0A7G5FG83"/>
<dbReference type="InterPro" id="IPR012337">
    <property type="entry name" value="RNaseH-like_sf"/>
</dbReference>
<dbReference type="EMBL" id="CP059833">
    <property type="protein sequence ID" value="QMV85624.1"/>
    <property type="molecule type" value="Genomic_DNA"/>
</dbReference>
<dbReference type="GO" id="GO:0008408">
    <property type="term" value="F:3'-5' exonuclease activity"/>
    <property type="evidence" value="ECO:0007669"/>
    <property type="project" value="TreeGrafter"/>
</dbReference>
<proteinExistence type="predicted"/>
<sequence length="444" mass="47052">MIAAHGAHLNVTPTSVDVHYSPLLTALQFQSRSISLAEVTGTEVVAPTSVLGGRVTLLGVGIDVTFSPGQASNAQEFCAAVEAALSGETIPSSGSVPGLNFIAFDVETANADWGSICQIGAVRFQDGLPTDSVSWFVSPPPGLEHFDPDNVAIHGLTQTDVESAPAFPQRLTELTDFVGELPMVAHNAQFDFTALSRASMACGITPPRFVFGCTLLMARAAQLGFDNNRLPTVASGLGVELTKHHDATADAAACGGIAVALARRDGFTGSFVDMCFSRGFTMGLLEPHRVYPVLRDRSGAGVAVQRTKLGLAPETKESPVSDATPRPRDTGRSAPWARVATPEVIPDPNPDADPAGPLFGQNVTLTGDFAPFEKGDLWDRITERGGSVGKNVTKKTTIVVCGPWATVTSKQKRAEELMAQGQEISLWDRDRLYEALGLNEQPPF</sequence>
<dbReference type="Gene3D" id="3.40.50.10190">
    <property type="entry name" value="BRCT domain"/>
    <property type="match status" value="1"/>
</dbReference>
<feature type="domain" description="BRCT" evidence="2">
    <location>
        <begin position="353"/>
        <end position="444"/>
    </location>
</feature>
<dbReference type="PANTHER" id="PTHR30231:SF42">
    <property type="entry name" value="EXONUCLEASE"/>
    <property type="match status" value="1"/>
</dbReference>
<dbReference type="PANTHER" id="PTHR30231">
    <property type="entry name" value="DNA POLYMERASE III SUBUNIT EPSILON"/>
    <property type="match status" value="1"/>
</dbReference>
<evidence type="ECO:0000256" key="1">
    <source>
        <dbReference type="SAM" id="MobiDB-lite"/>
    </source>
</evidence>
<dbReference type="InterPro" id="IPR013520">
    <property type="entry name" value="Ribonucl_H"/>
</dbReference>